<keyword evidence="4 9" id="KW-0812">Transmembrane</keyword>
<evidence type="ECO:0000256" key="6">
    <source>
        <dbReference type="ARBA" id="ARBA00022989"/>
    </source>
</evidence>
<keyword evidence="5" id="KW-0256">Endoplasmic reticulum</keyword>
<feature type="transmembrane region" description="Helical" evidence="9">
    <location>
        <begin position="80"/>
        <end position="104"/>
    </location>
</feature>
<name>A0A068YEW4_ECHMU</name>
<dbReference type="Pfam" id="PF07019">
    <property type="entry name" value="EMC6"/>
    <property type="match status" value="1"/>
</dbReference>
<comment type="subcellular location">
    <subcellularLocation>
        <location evidence="1">Endoplasmic reticulum membrane</location>
        <topology evidence="1">Multi-pass membrane protein</topology>
    </subcellularLocation>
</comment>
<dbReference type="eggNOG" id="KOG4455">
    <property type="taxonomic scope" value="Eukaryota"/>
</dbReference>
<dbReference type="OrthoDB" id="16510at2759"/>
<keyword evidence="6 9" id="KW-1133">Transmembrane helix</keyword>
<evidence type="ECO:0000256" key="4">
    <source>
        <dbReference type="ARBA" id="ARBA00022692"/>
    </source>
</evidence>
<gene>
    <name evidence="10" type="ORF">EmuJ_000847600</name>
</gene>
<dbReference type="OMA" id="MKANFEW"/>
<dbReference type="AlphaFoldDB" id="A0A068YEW4"/>
<evidence type="ECO:0000313" key="10">
    <source>
        <dbReference type="EMBL" id="CDS40876.1"/>
    </source>
</evidence>
<proteinExistence type="inferred from homology"/>
<evidence type="ECO:0000256" key="8">
    <source>
        <dbReference type="ARBA" id="ARBA00031072"/>
    </source>
</evidence>
<evidence type="ECO:0000256" key="5">
    <source>
        <dbReference type="ARBA" id="ARBA00022824"/>
    </source>
</evidence>
<dbReference type="GO" id="GO:0034975">
    <property type="term" value="P:protein folding in endoplasmic reticulum"/>
    <property type="evidence" value="ECO:0007669"/>
    <property type="project" value="TreeGrafter"/>
</dbReference>
<dbReference type="GO" id="GO:0072546">
    <property type="term" value="C:EMC complex"/>
    <property type="evidence" value="ECO:0007669"/>
    <property type="project" value="InterPro"/>
</dbReference>
<organism evidence="10 11">
    <name type="scientific">Echinococcus multilocularis</name>
    <name type="common">Fox tapeworm</name>
    <dbReference type="NCBI Taxonomy" id="6211"/>
    <lineage>
        <taxon>Eukaryota</taxon>
        <taxon>Metazoa</taxon>
        <taxon>Spiralia</taxon>
        <taxon>Lophotrochozoa</taxon>
        <taxon>Platyhelminthes</taxon>
        <taxon>Cestoda</taxon>
        <taxon>Eucestoda</taxon>
        <taxon>Cyclophyllidea</taxon>
        <taxon>Taeniidae</taxon>
        <taxon>Echinococcus</taxon>
    </lineage>
</organism>
<evidence type="ECO:0000256" key="2">
    <source>
        <dbReference type="ARBA" id="ARBA00009436"/>
    </source>
</evidence>
<dbReference type="PANTHER" id="PTHR20994:SF0">
    <property type="entry name" value="ER MEMBRANE PROTEIN COMPLEX SUBUNIT 6"/>
    <property type="match status" value="1"/>
</dbReference>
<dbReference type="PANTHER" id="PTHR20994">
    <property type="entry name" value="ER MEMBRANE PROTEIN COMPLEX SUBUNIT 6"/>
    <property type="match status" value="1"/>
</dbReference>
<dbReference type="InterPro" id="IPR029008">
    <property type="entry name" value="EMC6-like"/>
</dbReference>
<reference evidence="10" key="2">
    <citation type="submission" date="2015-11" db="EMBL/GenBank/DDBJ databases">
        <authorList>
            <person name="Zhang Y."/>
            <person name="Guo Z."/>
        </authorList>
    </citation>
    <scope>NUCLEOTIDE SEQUENCE</scope>
</reference>
<evidence type="ECO:0000256" key="1">
    <source>
        <dbReference type="ARBA" id="ARBA00004477"/>
    </source>
</evidence>
<evidence type="ECO:0000256" key="7">
    <source>
        <dbReference type="ARBA" id="ARBA00023136"/>
    </source>
</evidence>
<dbReference type="GO" id="GO:0000045">
    <property type="term" value="P:autophagosome assembly"/>
    <property type="evidence" value="ECO:0007669"/>
    <property type="project" value="TreeGrafter"/>
</dbReference>
<reference evidence="10" key="1">
    <citation type="journal article" date="2013" name="Nature">
        <title>The genomes of four tapeworm species reveal adaptations to parasitism.</title>
        <authorList>
            <person name="Tsai I.J."/>
            <person name="Zarowiecki M."/>
            <person name="Holroyd N."/>
            <person name="Garciarrubio A."/>
            <person name="Sanchez-Flores A."/>
            <person name="Brooks K.L."/>
            <person name="Tracey A."/>
            <person name="Bobes R.J."/>
            <person name="Fragoso G."/>
            <person name="Sciutto E."/>
            <person name="Aslett M."/>
            <person name="Beasley H."/>
            <person name="Bennett H.M."/>
            <person name="Cai J."/>
            <person name="Camicia F."/>
            <person name="Clark R."/>
            <person name="Cucher M."/>
            <person name="De Silva N."/>
            <person name="Day T.A."/>
            <person name="Deplazes P."/>
            <person name="Estrada K."/>
            <person name="Fernandez C."/>
            <person name="Holland P.W."/>
            <person name="Hou J."/>
            <person name="Hu S."/>
            <person name="Huckvale T."/>
            <person name="Hung S.S."/>
            <person name="Kamenetzky L."/>
            <person name="Keane J.A."/>
            <person name="Kiss F."/>
            <person name="Koziol U."/>
            <person name="Lambert O."/>
            <person name="Liu K."/>
            <person name="Luo X."/>
            <person name="Luo Y."/>
            <person name="Macchiaroli N."/>
            <person name="Nichol S."/>
            <person name="Paps J."/>
            <person name="Parkinson J."/>
            <person name="Pouchkina-Stantcheva N."/>
            <person name="Riddiford N."/>
            <person name="Rosenzvit M."/>
            <person name="Salinas G."/>
            <person name="Wasmuth J.D."/>
            <person name="Zamanian M."/>
            <person name="Zheng Y."/>
            <person name="Cai X."/>
            <person name="Soberon X."/>
            <person name="Olson P.D."/>
            <person name="Laclette J.P."/>
            <person name="Brehm K."/>
            <person name="Berriman M."/>
            <person name="Garciarrubio A."/>
            <person name="Bobes R.J."/>
            <person name="Fragoso G."/>
            <person name="Sanchez-Flores A."/>
            <person name="Estrada K."/>
            <person name="Cevallos M.A."/>
            <person name="Morett E."/>
            <person name="Gonzalez V."/>
            <person name="Portillo T."/>
            <person name="Ochoa-Leyva A."/>
            <person name="Jose M.V."/>
            <person name="Sciutto E."/>
            <person name="Landa A."/>
            <person name="Jimenez L."/>
            <person name="Valdes V."/>
            <person name="Carrero J.C."/>
            <person name="Larralde C."/>
            <person name="Morales-Montor J."/>
            <person name="Limon-Lason J."/>
            <person name="Soberon X."/>
            <person name="Laclette J.P."/>
        </authorList>
    </citation>
    <scope>NUCLEOTIDE SEQUENCE [LARGE SCALE GENOMIC DNA]</scope>
</reference>
<sequence>MGSGGVGNVEPPAAYSEAATQHNATVVGYCRTALAAVAGVAAGILGLTGIIGFLFYLMASMVLSLLLLHKTGLEWRKYFPSGYTLFAGLIFSEITTYILCWTFIYGMVHVY</sequence>
<evidence type="ECO:0000313" key="11">
    <source>
        <dbReference type="Proteomes" id="UP000017246"/>
    </source>
</evidence>
<keyword evidence="11" id="KW-1185">Reference proteome</keyword>
<dbReference type="InterPro" id="IPR008504">
    <property type="entry name" value="Emc6"/>
</dbReference>
<dbReference type="Proteomes" id="UP000017246">
    <property type="component" value="Unassembled WGS sequence"/>
</dbReference>
<dbReference type="STRING" id="6211.A0A068YEW4"/>
<dbReference type="EMBL" id="LN902841">
    <property type="protein sequence ID" value="CDS40876.1"/>
    <property type="molecule type" value="Genomic_DNA"/>
</dbReference>
<feature type="transmembrane region" description="Helical" evidence="9">
    <location>
        <begin position="35"/>
        <end position="68"/>
    </location>
</feature>
<evidence type="ECO:0000256" key="9">
    <source>
        <dbReference type="SAM" id="Phobius"/>
    </source>
</evidence>
<keyword evidence="7 9" id="KW-0472">Membrane</keyword>
<comment type="similarity">
    <text evidence="2">Belongs to the EMC6 family.</text>
</comment>
<protein>
    <recommendedName>
        <fullName evidence="3">ER membrane protein complex subunit 6</fullName>
    </recommendedName>
    <alternativeName>
        <fullName evidence="8">Transmembrane protein 93</fullName>
    </alternativeName>
</protein>
<accession>A0A068YEW4</accession>
<evidence type="ECO:0000256" key="3">
    <source>
        <dbReference type="ARBA" id="ARBA00020827"/>
    </source>
</evidence>